<feature type="transmembrane region" description="Helical" evidence="9">
    <location>
        <begin position="526"/>
        <end position="544"/>
    </location>
</feature>
<reference evidence="12 13" key="1">
    <citation type="journal article" date="2022" name="bioRxiv">
        <title>Genomics of Preaxostyla Flagellates Illuminates Evolutionary Transitions and the Path Towards Mitochondrial Loss.</title>
        <authorList>
            <person name="Novak L.V.F."/>
            <person name="Treitli S.C."/>
            <person name="Pyrih J."/>
            <person name="Halakuc P."/>
            <person name="Pipaliya S.V."/>
            <person name="Vacek V."/>
            <person name="Brzon O."/>
            <person name="Soukal P."/>
            <person name="Eme L."/>
            <person name="Dacks J.B."/>
            <person name="Karnkowska A."/>
            <person name="Elias M."/>
            <person name="Hampl V."/>
        </authorList>
    </citation>
    <scope>NUCLEOTIDE SEQUENCE [LARGE SCALE GENOMIC DNA]</scope>
    <source>
        <strain evidence="12">NAU3</strain>
        <tissue evidence="12">Gut</tissue>
    </source>
</reference>
<keyword evidence="3 9" id="KW-0812">Transmembrane</keyword>
<feature type="domain" description="ABC transmembrane type-1" evidence="11">
    <location>
        <begin position="300"/>
        <end position="584"/>
    </location>
</feature>
<dbReference type="CDD" id="cd03244">
    <property type="entry name" value="ABCC_MRP_domain2"/>
    <property type="match status" value="1"/>
</dbReference>
<dbReference type="InterPro" id="IPR011527">
    <property type="entry name" value="ABC1_TM_dom"/>
</dbReference>
<dbReference type="CDD" id="cd03250">
    <property type="entry name" value="ABCC_MRP_domain1"/>
    <property type="match status" value="1"/>
</dbReference>
<feature type="domain" description="ABC transporter" evidence="10">
    <location>
        <begin position="619"/>
        <end position="855"/>
    </location>
</feature>
<dbReference type="Pfam" id="PF00664">
    <property type="entry name" value="ABC_membrane"/>
    <property type="match status" value="1"/>
</dbReference>
<proteinExistence type="predicted"/>
<evidence type="ECO:0000259" key="11">
    <source>
        <dbReference type="PROSITE" id="PS50929"/>
    </source>
</evidence>
<evidence type="ECO:0000256" key="2">
    <source>
        <dbReference type="ARBA" id="ARBA00022448"/>
    </source>
</evidence>
<evidence type="ECO:0000256" key="8">
    <source>
        <dbReference type="SAM" id="MobiDB-lite"/>
    </source>
</evidence>
<feature type="compositionally biased region" description="Low complexity" evidence="8">
    <location>
        <begin position="255"/>
        <end position="278"/>
    </location>
</feature>
<dbReference type="PROSITE" id="PS50929">
    <property type="entry name" value="ABC_TM1F"/>
    <property type="match status" value="1"/>
</dbReference>
<sequence length="881" mass="96197">MPEGTDPSQNPPNSSTSAMPFLSSSGNDTPVLSSISLSLPRGSHTLIFGPVGSGKSSLLSALLGELDCSTGSGAVRGSVAYLPQTPWILNATVEENIIFGHPFDPHKYQQVLKKCCLEPDLKIFPAGDQTEIGERGITLSGGQRVRVALARACYSTADIVLLDDPFASVDAHVEETLIKECVGELLKAKTVVCTTHHTGLMKYFDWGIELSGDGRIVRQGGVELFGDLVEKDEGEEKEGEQNESQTHNENPTSRTLPSSQPDTTSSLSSPTPSPTDTVTKGPSMKVYTFYLSAVPVVLLVGAVAVNVIAELCSLCEPYSLSFLTRFTSPEDKSKQIKAFVVYVATQSVSLLLFFPRSASVLAATIRAALFIHELCITRLFSAPLSFFDVTPTGKLLAHFSKDLFSVDSTIPPGMEYQVVVVFSIASSLIGTVICVPFIILPLIPILILIYRTNKRQQPPTRQVRRFLASARTYQLHEMLQQYTGMSSIRASGQVDVFEERSMQVLDKMAYGFFLLNAGNRRFEQKLELLTTLVVVAVCMFGVIGKAFGKSIAFLPIALSLCSTFVSSLSNQLRHLIYLENEMTSVEQLEELSRIEQEPARYVFSSVETRGRDWPSAGKVEFEDVGVRYRADLPLSLDQVSFTIPAGSKVGIVGRTGSGKSTLILALLRLVEMESGRIRIDGKDIQKEVGLHELRLGIGTTPQLPTLFEGSIRFNLDPFEEMKDDSRIWAALDEVGMGAFVRSHAEGLDWKVAEDGGNLSVGQQQLICLSRALLKNEKVILLDEATSSVDMEADQMIQRAIRTCFRNATVITVAHRLVTVGDADLIVVLERGRVVEVGSPAVLLRKEGSRFWEMGMASGEGDMATLRAMAEEKERLGEGTGV</sequence>
<comment type="subcellular location">
    <subcellularLocation>
        <location evidence="1">Membrane</location>
    </subcellularLocation>
</comment>
<feature type="transmembrane region" description="Helical" evidence="9">
    <location>
        <begin position="336"/>
        <end position="354"/>
    </location>
</feature>
<dbReference type="Proteomes" id="UP001281761">
    <property type="component" value="Unassembled WGS sequence"/>
</dbReference>
<feature type="transmembrane region" description="Helical" evidence="9">
    <location>
        <begin position="416"/>
        <end position="449"/>
    </location>
</feature>
<dbReference type="Pfam" id="PF00005">
    <property type="entry name" value="ABC_tran"/>
    <property type="match status" value="2"/>
</dbReference>
<keyword evidence="13" id="KW-1185">Reference proteome</keyword>
<dbReference type="InterPro" id="IPR027417">
    <property type="entry name" value="P-loop_NTPase"/>
</dbReference>
<dbReference type="InterPro" id="IPR003439">
    <property type="entry name" value="ABC_transporter-like_ATP-bd"/>
</dbReference>
<keyword evidence="7 9" id="KW-0472">Membrane</keyword>
<evidence type="ECO:0000256" key="4">
    <source>
        <dbReference type="ARBA" id="ARBA00022741"/>
    </source>
</evidence>
<evidence type="ECO:0000256" key="1">
    <source>
        <dbReference type="ARBA" id="ARBA00004370"/>
    </source>
</evidence>
<feature type="compositionally biased region" description="Polar residues" evidence="8">
    <location>
        <begin position="242"/>
        <end position="254"/>
    </location>
</feature>
<dbReference type="InterPro" id="IPR017871">
    <property type="entry name" value="ABC_transporter-like_CS"/>
</dbReference>
<dbReference type="PANTHER" id="PTHR24223:SF415">
    <property type="entry name" value="FI20190P1"/>
    <property type="match status" value="1"/>
</dbReference>
<dbReference type="EMBL" id="JARBJD010000223">
    <property type="protein sequence ID" value="KAK2946630.1"/>
    <property type="molecule type" value="Genomic_DNA"/>
</dbReference>
<name>A0ABQ9X8X0_9EUKA</name>
<dbReference type="InterPro" id="IPR050173">
    <property type="entry name" value="ABC_transporter_C-like"/>
</dbReference>
<accession>A0ABQ9X8X0</accession>
<dbReference type="SUPFAM" id="SSF90123">
    <property type="entry name" value="ABC transporter transmembrane region"/>
    <property type="match status" value="1"/>
</dbReference>
<organism evidence="12 13">
    <name type="scientific">Blattamonas nauphoetae</name>
    <dbReference type="NCBI Taxonomy" id="2049346"/>
    <lineage>
        <taxon>Eukaryota</taxon>
        <taxon>Metamonada</taxon>
        <taxon>Preaxostyla</taxon>
        <taxon>Oxymonadida</taxon>
        <taxon>Blattamonas</taxon>
    </lineage>
</organism>
<dbReference type="Gene3D" id="3.40.50.300">
    <property type="entry name" value="P-loop containing nucleotide triphosphate hydrolases"/>
    <property type="match status" value="2"/>
</dbReference>
<keyword evidence="4" id="KW-0547">Nucleotide-binding</keyword>
<protein>
    <submittedName>
        <fullName evidence="12">Multidrug resistance-associated protein</fullName>
    </submittedName>
</protein>
<evidence type="ECO:0000256" key="7">
    <source>
        <dbReference type="ARBA" id="ARBA00023136"/>
    </source>
</evidence>
<evidence type="ECO:0000256" key="5">
    <source>
        <dbReference type="ARBA" id="ARBA00022840"/>
    </source>
</evidence>
<dbReference type="PANTHER" id="PTHR24223">
    <property type="entry name" value="ATP-BINDING CASSETTE SUB-FAMILY C"/>
    <property type="match status" value="1"/>
</dbReference>
<gene>
    <name evidence="12" type="ORF">BLNAU_18466</name>
</gene>
<evidence type="ECO:0000259" key="10">
    <source>
        <dbReference type="PROSITE" id="PS50893"/>
    </source>
</evidence>
<dbReference type="SMART" id="SM00382">
    <property type="entry name" value="AAA"/>
    <property type="match status" value="2"/>
</dbReference>
<dbReference type="InterPro" id="IPR003593">
    <property type="entry name" value="AAA+_ATPase"/>
</dbReference>
<dbReference type="SUPFAM" id="SSF52540">
    <property type="entry name" value="P-loop containing nucleoside triphosphate hydrolases"/>
    <property type="match status" value="2"/>
</dbReference>
<feature type="domain" description="ABC transporter" evidence="10">
    <location>
        <begin position="16"/>
        <end position="238"/>
    </location>
</feature>
<evidence type="ECO:0000313" key="12">
    <source>
        <dbReference type="EMBL" id="KAK2946630.1"/>
    </source>
</evidence>
<evidence type="ECO:0000256" key="3">
    <source>
        <dbReference type="ARBA" id="ARBA00022692"/>
    </source>
</evidence>
<feature type="region of interest" description="Disordered" evidence="8">
    <location>
        <begin position="232"/>
        <end position="278"/>
    </location>
</feature>
<evidence type="ECO:0000256" key="9">
    <source>
        <dbReference type="SAM" id="Phobius"/>
    </source>
</evidence>
<dbReference type="PROSITE" id="PS00211">
    <property type="entry name" value="ABC_TRANSPORTER_1"/>
    <property type="match status" value="1"/>
</dbReference>
<evidence type="ECO:0000256" key="6">
    <source>
        <dbReference type="ARBA" id="ARBA00022989"/>
    </source>
</evidence>
<comment type="caution">
    <text evidence="12">The sequence shown here is derived from an EMBL/GenBank/DDBJ whole genome shotgun (WGS) entry which is preliminary data.</text>
</comment>
<dbReference type="PROSITE" id="PS50893">
    <property type="entry name" value="ABC_TRANSPORTER_2"/>
    <property type="match status" value="2"/>
</dbReference>
<dbReference type="InterPro" id="IPR036640">
    <property type="entry name" value="ABC1_TM_sf"/>
</dbReference>
<dbReference type="Gene3D" id="1.20.1560.10">
    <property type="entry name" value="ABC transporter type 1, transmembrane domain"/>
    <property type="match status" value="1"/>
</dbReference>
<feature type="region of interest" description="Disordered" evidence="8">
    <location>
        <begin position="1"/>
        <end position="25"/>
    </location>
</feature>
<feature type="transmembrane region" description="Helical" evidence="9">
    <location>
        <begin position="289"/>
        <end position="315"/>
    </location>
</feature>
<keyword evidence="2" id="KW-0813">Transport</keyword>
<keyword evidence="6 9" id="KW-1133">Transmembrane helix</keyword>
<keyword evidence="5" id="KW-0067">ATP-binding</keyword>
<evidence type="ECO:0000313" key="13">
    <source>
        <dbReference type="Proteomes" id="UP001281761"/>
    </source>
</evidence>